<dbReference type="PANTHER" id="PTHR22726">
    <property type="entry name" value="METALLOENDOPEPTIDASE OMA1"/>
    <property type="match status" value="1"/>
</dbReference>
<keyword evidence="6 8" id="KW-0482">Metalloprotease</keyword>
<evidence type="ECO:0000313" key="9">
    <source>
        <dbReference type="Proteomes" id="UP000001600"/>
    </source>
</evidence>
<dbReference type="AlphaFoldDB" id="B9JDY6"/>
<sequence length="556" mass="60451">MDHPVELRSDRGGCNLKRHAAMIGPIMSKQVWHDQASLAPSRYGSEMSGIQALKQSKHAGRRISATTAAHARRFALVFLAATVLNSCQSVMDQSYQPNVSPSANPQIVSEVQKNDPRAQMGAREHPRILASYGGEYKDAKTERLVARIAGALTSVSENPQQSYRITILNSPSINAFALPGGYLYVTRGLLALANDASEVAAVLSHEMAHVTANHGIERQKREEAEVIASRVVAEVLSSDLAGKQALARGKLRLAAFSRQQELQADEIGIRTLGQAGYDPYAASRFLNAMEDYSRFMTANSDADQSLDFLSSHPSTPQRIDLAKAHAREFGEEGKVGDTGRDYYLNGIDGLLYGDSPEEGYVRGQTFLHGGLGIRFDVPPEFRIDNKVEAVMATGPGDIAVRFDGVADSQNQNLTNYISSGWVTGLDPTSIKSITVNGMEAATARASADRWDFDVTVVRDRAQIFRFLTAVPKGSITQLEQTADVLRSSFRHMTPEEASSLKPLRVRVVTVKAGDTTTTLAARMMGTDRKLDLFKLINAMPTGASIAPGDRVKIISE</sequence>
<dbReference type="GO" id="GO:0016020">
    <property type="term" value="C:membrane"/>
    <property type="evidence" value="ECO:0007669"/>
    <property type="project" value="TreeGrafter"/>
</dbReference>
<evidence type="ECO:0000256" key="2">
    <source>
        <dbReference type="ARBA" id="ARBA00022670"/>
    </source>
</evidence>
<name>B9JDY6_RHIR8</name>
<dbReference type="PANTHER" id="PTHR22726:SF1">
    <property type="entry name" value="METALLOENDOPEPTIDASE OMA1, MITOCHONDRIAL"/>
    <property type="match status" value="1"/>
</dbReference>
<dbReference type="EMBL" id="CP000628">
    <property type="protein sequence ID" value="ACM28332.1"/>
    <property type="molecule type" value="Genomic_DNA"/>
</dbReference>
<dbReference type="InterPro" id="IPR001915">
    <property type="entry name" value="Peptidase_M48"/>
</dbReference>
<keyword evidence="2 8" id="KW-0645">Protease</keyword>
<dbReference type="eggNOG" id="COG4784">
    <property type="taxonomic scope" value="Bacteria"/>
</dbReference>
<evidence type="ECO:0000259" key="7">
    <source>
        <dbReference type="Pfam" id="PF01435"/>
    </source>
</evidence>
<feature type="domain" description="Peptidase M48" evidence="7">
    <location>
        <begin position="140"/>
        <end position="322"/>
    </location>
</feature>
<dbReference type="GO" id="GO:0004222">
    <property type="term" value="F:metalloendopeptidase activity"/>
    <property type="evidence" value="ECO:0007669"/>
    <property type="project" value="InterPro"/>
</dbReference>
<dbReference type="Proteomes" id="UP000001600">
    <property type="component" value="Chromosome 1"/>
</dbReference>
<evidence type="ECO:0000256" key="5">
    <source>
        <dbReference type="ARBA" id="ARBA00022833"/>
    </source>
</evidence>
<dbReference type="KEGG" id="ara:Arad_4667"/>
<dbReference type="STRING" id="311403.Arad_4667"/>
<dbReference type="GO" id="GO:0051603">
    <property type="term" value="P:proteolysis involved in protein catabolic process"/>
    <property type="evidence" value="ECO:0007669"/>
    <property type="project" value="TreeGrafter"/>
</dbReference>
<keyword evidence="5" id="KW-0862">Zinc</keyword>
<accession>B9JDY6</accession>
<evidence type="ECO:0000256" key="4">
    <source>
        <dbReference type="ARBA" id="ARBA00022801"/>
    </source>
</evidence>
<organism evidence="8 9">
    <name type="scientific">Rhizobium rhizogenes (strain K84 / ATCC BAA-868)</name>
    <name type="common">Agrobacterium radiobacter</name>
    <dbReference type="NCBI Taxonomy" id="311403"/>
    <lineage>
        <taxon>Bacteria</taxon>
        <taxon>Pseudomonadati</taxon>
        <taxon>Pseudomonadota</taxon>
        <taxon>Alphaproteobacteria</taxon>
        <taxon>Hyphomicrobiales</taxon>
        <taxon>Rhizobiaceae</taxon>
        <taxon>Rhizobium/Agrobacterium group</taxon>
        <taxon>Rhizobium</taxon>
    </lineage>
</organism>
<evidence type="ECO:0000256" key="6">
    <source>
        <dbReference type="ARBA" id="ARBA00023049"/>
    </source>
</evidence>
<comment type="cofactor">
    <cofactor evidence="1">
        <name>Zn(2+)</name>
        <dbReference type="ChEBI" id="CHEBI:29105"/>
    </cofactor>
</comment>
<keyword evidence="4" id="KW-0378">Hydrolase</keyword>
<evidence type="ECO:0000256" key="3">
    <source>
        <dbReference type="ARBA" id="ARBA00022723"/>
    </source>
</evidence>
<dbReference type="Pfam" id="PF01435">
    <property type="entry name" value="Peptidase_M48"/>
    <property type="match status" value="1"/>
</dbReference>
<dbReference type="GO" id="GO:0046872">
    <property type="term" value="F:metal ion binding"/>
    <property type="evidence" value="ECO:0007669"/>
    <property type="project" value="UniProtKB-KW"/>
</dbReference>
<protein>
    <submittedName>
        <fullName evidence="8">Metalloprotease protein</fullName>
    </submittedName>
</protein>
<dbReference type="Gene3D" id="3.30.2010.10">
    <property type="entry name" value="Metalloproteases ('zincins'), catalytic domain"/>
    <property type="match status" value="1"/>
</dbReference>
<proteinExistence type="predicted"/>
<dbReference type="HOGENOM" id="CLU_029002_5_1_5"/>
<evidence type="ECO:0000313" key="8">
    <source>
        <dbReference type="EMBL" id="ACM28332.1"/>
    </source>
</evidence>
<keyword evidence="3" id="KW-0479">Metal-binding</keyword>
<dbReference type="InterPro" id="IPR051156">
    <property type="entry name" value="Mito/Outer_Membr_Metalloprot"/>
</dbReference>
<evidence type="ECO:0000256" key="1">
    <source>
        <dbReference type="ARBA" id="ARBA00001947"/>
    </source>
</evidence>
<reference evidence="8 9" key="1">
    <citation type="journal article" date="2009" name="J. Bacteriol.">
        <title>Genome sequences of three Agrobacterium biovars help elucidate the evolution of multichromosome genomes in bacteria.</title>
        <authorList>
            <person name="Slater S.C."/>
            <person name="Goldman B.S."/>
            <person name="Goodner B."/>
            <person name="Setubal J.C."/>
            <person name="Farrand S.K."/>
            <person name="Nester E.W."/>
            <person name="Burr T.J."/>
            <person name="Banta L."/>
            <person name="Dickerman A.W."/>
            <person name="Paulsen I."/>
            <person name="Otten L."/>
            <person name="Suen G."/>
            <person name="Welch R."/>
            <person name="Almeida N.F."/>
            <person name="Arnold F."/>
            <person name="Burton O.T."/>
            <person name="Du Z."/>
            <person name="Ewing A."/>
            <person name="Godsy E."/>
            <person name="Heisel S."/>
            <person name="Houmiel K.L."/>
            <person name="Jhaveri J."/>
            <person name="Lu J."/>
            <person name="Miller N.M."/>
            <person name="Norton S."/>
            <person name="Chen Q."/>
            <person name="Phoolcharoen W."/>
            <person name="Ohlin V."/>
            <person name="Ondrusek D."/>
            <person name="Pride N."/>
            <person name="Stricklin S.L."/>
            <person name="Sun J."/>
            <person name="Wheeler C."/>
            <person name="Wilson L."/>
            <person name="Zhu H."/>
            <person name="Wood D.W."/>
        </authorList>
    </citation>
    <scope>NUCLEOTIDE SEQUENCE [LARGE SCALE GENOMIC DNA]</scope>
    <source>
        <strain evidence="9">K84 / ATCC BAA-868</strain>
    </source>
</reference>
<gene>
    <name evidence="8" type="ordered locus">Arad_4667</name>
</gene>
<dbReference type="CDD" id="cd07324">
    <property type="entry name" value="M48C_Oma1-like"/>
    <property type="match status" value="1"/>
</dbReference>